<reference evidence="2 3" key="1">
    <citation type="journal article" date="2010" name="Nature">
        <title>The Ectocarpus genome and the independent evolution of multicellularity in brown algae.</title>
        <authorList>
            <person name="Cock J.M."/>
            <person name="Sterck L."/>
            <person name="Rouze P."/>
            <person name="Scornet D."/>
            <person name="Allen A.E."/>
            <person name="Amoutzias G."/>
            <person name="Anthouard V."/>
            <person name="Artiguenave F."/>
            <person name="Aury J.M."/>
            <person name="Badger J.H."/>
            <person name="Beszteri B."/>
            <person name="Billiau K."/>
            <person name="Bonnet E."/>
            <person name="Bothwell J.H."/>
            <person name="Bowler C."/>
            <person name="Boyen C."/>
            <person name="Brownlee C."/>
            <person name="Carrano C.J."/>
            <person name="Charrier B."/>
            <person name="Cho G.Y."/>
            <person name="Coelho S.M."/>
            <person name="Collen J."/>
            <person name="Corre E."/>
            <person name="Da Silva C."/>
            <person name="Delage L."/>
            <person name="Delaroque N."/>
            <person name="Dittami S.M."/>
            <person name="Doulbeau S."/>
            <person name="Elias M."/>
            <person name="Farnham G."/>
            <person name="Gachon C.M."/>
            <person name="Gschloessl B."/>
            <person name="Heesch S."/>
            <person name="Jabbari K."/>
            <person name="Jubin C."/>
            <person name="Kawai H."/>
            <person name="Kimura K."/>
            <person name="Kloareg B."/>
            <person name="Kupper F.C."/>
            <person name="Lang D."/>
            <person name="Le Bail A."/>
            <person name="Leblanc C."/>
            <person name="Lerouge P."/>
            <person name="Lohr M."/>
            <person name="Lopez P.J."/>
            <person name="Martens C."/>
            <person name="Maumus F."/>
            <person name="Michel G."/>
            <person name="Miranda-Saavedra D."/>
            <person name="Morales J."/>
            <person name="Moreau H."/>
            <person name="Motomura T."/>
            <person name="Nagasato C."/>
            <person name="Napoli C.A."/>
            <person name="Nelson D.R."/>
            <person name="Nyvall-Collen P."/>
            <person name="Peters A.F."/>
            <person name="Pommier C."/>
            <person name="Potin P."/>
            <person name="Poulain J."/>
            <person name="Quesneville H."/>
            <person name="Read B."/>
            <person name="Rensing S.A."/>
            <person name="Ritter A."/>
            <person name="Rousvoal S."/>
            <person name="Samanta M."/>
            <person name="Samson G."/>
            <person name="Schroeder D.C."/>
            <person name="Segurens B."/>
            <person name="Strittmatter M."/>
            <person name="Tonon T."/>
            <person name="Tregear J.W."/>
            <person name="Valentin K."/>
            <person name="von Dassow P."/>
            <person name="Yamagishi T."/>
            <person name="Van de Peer Y."/>
            <person name="Wincker P."/>
        </authorList>
    </citation>
    <scope>NUCLEOTIDE SEQUENCE [LARGE SCALE GENOMIC DNA]</scope>
    <source>
        <strain evidence="3">Ec32 / CCAP1310/4</strain>
    </source>
</reference>
<organism evidence="2 3">
    <name type="scientific">Ectocarpus siliculosus</name>
    <name type="common">Brown alga</name>
    <name type="synonym">Conferva siliculosa</name>
    <dbReference type="NCBI Taxonomy" id="2880"/>
    <lineage>
        <taxon>Eukaryota</taxon>
        <taxon>Sar</taxon>
        <taxon>Stramenopiles</taxon>
        <taxon>Ochrophyta</taxon>
        <taxon>PX clade</taxon>
        <taxon>Phaeophyceae</taxon>
        <taxon>Ectocarpales</taxon>
        <taxon>Ectocarpaceae</taxon>
        <taxon>Ectocarpus</taxon>
    </lineage>
</organism>
<protein>
    <submittedName>
        <fullName evidence="2">Uncharacterized protein</fullName>
    </submittedName>
</protein>
<feature type="compositionally biased region" description="Basic and acidic residues" evidence="1">
    <location>
        <begin position="16"/>
        <end position="27"/>
    </location>
</feature>
<dbReference type="AlphaFoldDB" id="D8LH23"/>
<dbReference type="InParanoid" id="D8LH23"/>
<name>D8LH23_ECTSI</name>
<dbReference type="EMBL" id="FN649741">
    <property type="protein sequence ID" value="CBN75876.1"/>
    <property type="molecule type" value="Genomic_DNA"/>
</dbReference>
<dbReference type="OrthoDB" id="10569790at2759"/>
<feature type="compositionally biased region" description="Gly residues" evidence="1">
    <location>
        <begin position="1"/>
        <end position="14"/>
    </location>
</feature>
<sequence length="100" mass="10646">MAGRGRSAGRGGSAGWRRESHSGKKNLTEAELLEGLSLNAEISGEALVEPAEAKAGVIRAATMKPGASVLERVYAVHSALEYYLAENTNVARLYRDADDE</sequence>
<gene>
    <name evidence="2" type="ORF">Esi_0186_0026</name>
</gene>
<dbReference type="EMBL" id="FN648333">
    <property type="protein sequence ID" value="CBN75876.1"/>
    <property type="molecule type" value="Genomic_DNA"/>
</dbReference>
<evidence type="ECO:0000313" key="2">
    <source>
        <dbReference type="EMBL" id="CBN75876.1"/>
    </source>
</evidence>
<evidence type="ECO:0000313" key="3">
    <source>
        <dbReference type="Proteomes" id="UP000002630"/>
    </source>
</evidence>
<keyword evidence="3" id="KW-1185">Reference proteome</keyword>
<dbReference type="Proteomes" id="UP000002630">
    <property type="component" value="Linkage Group LG16"/>
</dbReference>
<evidence type="ECO:0000256" key="1">
    <source>
        <dbReference type="SAM" id="MobiDB-lite"/>
    </source>
</evidence>
<proteinExistence type="predicted"/>
<feature type="region of interest" description="Disordered" evidence="1">
    <location>
        <begin position="1"/>
        <end position="27"/>
    </location>
</feature>
<accession>D8LH23</accession>